<sequence>MLKKIIFNRITFAFFALAAIVLISFPIIKNNRQRYQINKEVKELKYEIKAIEEKNTELSKLLDYLQSDQFVEEQARLNFGLKKEGEEVAVIKDNNESDNIGLNNGSGPVQADNSGKTIYNIPGLNNNTLPKKITNPERWRMYFFNNN</sequence>
<feature type="transmembrane region" description="Helical" evidence="2">
    <location>
        <begin position="6"/>
        <end position="28"/>
    </location>
</feature>
<dbReference type="InterPro" id="IPR007060">
    <property type="entry name" value="FtsL/DivIC"/>
</dbReference>
<feature type="coiled-coil region" evidence="1">
    <location>
        <begin position="34"/>
        <end position="68"/>
    </location>
</feature>
<evidence type="ECO:0008006" key="5">
    <source>
        <dbReference type="Google" id="ProtNLM"/>
    </source>
</evidence>
<protein>
    <recommendedName>
        <fullName evidence="5">Cell division protein FtsL</fullName>
    </recommendedName>
</protein>
<keyword evidence="2" id="KW-1133">Transmembrane helix</keyword>
<evidence type="ECO:0000313" key="4">
    <source>
        <dbReference type="Proteomes" id="UP000183192"/>
    </source>
</evidence>
<gene>
    <name evidence="3" type="ORF">AUJ27_00930</name>
</gene>
<keyword evidence="2" id="KW-0472">Membrane</keyword>
<dbReference type="Proteomes" id="UP000183192">
    <property type="component" value="Unassembled WGS sequence"/>
</dbReference>
<dbReference type="EMBL" id="MNUU01000016">
    <property type="protein sequence ID" value="OIO08323.1"/>
    <property type="molecule type" value="Genomic_DNA"/>
</dbReference>
<evidence type="ECO:0000256" key="2">
    <source>
        <dbReference type="SAM" id="Phobius"/>
    </source>
</evidence>
<accession>A0A1J4TBQ7</accession>
<organism evidence="3 4">
    <name type="scientific">Candidatus Falkowbacteria bacterium CG1_02_37_44</name>
    <dbReference type="NCBI Taxonomy" id="1805146"/>
    <lineage>
        <taxon>Bacteria</taxon>
        <taxon>Candidatus Falkowiibacteriota</taxon>
    </lineage>
</organism>
<comment type="caution">
    <text evidence="3">The sequence shown here is derived from an EMBL/GenBank/DDBJ whole genome shotgun (WGS) entry which is preliminary data.</text>
</comment>
<dbReference type="AlphaFoldDB" id="A0A1J4TBQ7"/>
<keyword evidence="1" id="KW-0175">Coiled coil</keyword>
<dbReference type="STRING" id="1805146.AUJ27_00930"/>
<reference evidence="3 4" key="1">
    <citation type="journal article" date="2016" name="Environ. Microbiol.">
        <title>Genomic resolution of a cold subsurface aquifer community provides metabolic insights for novel microbes adapted to high CO concentrations.</title>
        <authorList>
            <person name="Probst A.J."/>
            <person name="Castelle C.J."/>
            <person name="Singh A."/>
            <person name="Brown C.T."/>
            <person name="Anantharaman K."/>
            <person name="Sharon I."/>
            <person name="Hug L.A."/>
            <person name="Burstein D."/>
            <person name="Emerson J.B."/>
            <person name="Thomas B.C."/>
            <person name="Banfield J.F."/>
        </authorList>
    </citation>
    <scope>NUCLEOTIDE SEQUENCE [LARGE SCALE GENOMIC DNA]</scope>
    <source>
        <strain evidence="3">CG1_02_37_44</strain>
    </source>
</reference>
<proteinExistence type="predicted"/>
<evidence type="ECO:0000313" key="3">
    <source>
        <dbReference type="EMBL" id="OIO08323.1"/>
    </source>
</evidence>
<name>A0A1J4TBQ7_9BACT</name>
<evidence type="ECO:0000256" key="1">
    <source>
        <dbReference type="SAM" id="Coils"/>
    </source>
</evidence>
<keyword evidence="2" id="KW-0812">Transmembrane</keyword>
<dbReference type="Pfam" id="PF04977">
    <property type="entry name" value="DivIC"/>
    <property type="match status" value="1"/>
</dbReference>